<keyword evidence="2" id="KW-1185">Reference proteome</keyword>
<dbReference type="EMBL" id="BHYK01000021">
    <property type="protein sequence ID" value="GCD11763.1"/>
    <property type="molecule type" value="Genomic_DNA"/>
</dbReference>
<sequence>MARIGLCKKQDCIKKDTCKRFLTTEGDDFNFYAICKEEDNYTWYWELSKFKEVK</sequence>
<evidence type="ECO:0000313" key="1">
    <source>
        <dbReference type="EMBL" id="GCD11763.1"/>
    </source>
</evidence>
<gene>
    <name evidence="1" type="ORF">Ctaglu_33860</name>
</gene>
<reference evidence="1 2" key="1">
    <citation type="submission" date="2018-11" db="EMBL/GenBank/DDBJ databases">
        <title>Genome sequencing and assembly of Clostridium tagluense strain A121.</title>
        <authorList>
            <person name="Murakami T."/>
            <person name="Segawa T."/>
            <person name="Shcherbakova V.A."/>
            <person name="Mori H."/>
            <person name="Yoshimura Y."/>
        </authorList>
    </citation>
    <scope>NUCLEOTIDE SEQUENCE [LARGE SCALE GENOMIC DNA]</scope>
    <source>
        <strain evidence="1 2">A121</strain>
    </source>
</reference>
<organism evidence="1 2">
    <name type="scientific">Clostridium tagluense</name>
    <dbReference type="NCBI Taxonomy" id="360422"/>
    <lineage>
        <taxon>Bacteria</taxon>
        <taxon>Bacillati</taxon>
        <taxon>Bacillota</taxon>
        <taxon>Clostridia</taxon>
        <taxon>Eubacteriales</taxon>
        <taxon>Clostridiaceae</taxon>
        <taxon>Clostridium</taxon>
    </lineage>
</organism>
<dbReference type="RefSeq" id="WP_185732774.1">
    <property type="nucleotide sequence ID" value="NZ_BHYK01000021.1"/>
</dbReference>
<evidence type="ECO:0000313" key="2">
    <source>
        <dbReference type="Proteomes" id="UP000287872"/>
    </source>
</evidence>
<dbReference type="Proteomes" id="UP000287872">
    <property type="component" value="Unassembled WGS sequence"/>
</dbReference>
<dbReference type="AlphaFoldDB" id="A0A401UQC5"/>
<comment type="caution">
    <text evidence="1">The sequence shown here is derived from an EMBL/GenBank/DDBJ whole genome shotgun (WGS) entry which is preliminary data.</text>
</comment>
<protein>
    <submittedName>
        <fullName evidence="1">Uncharacterized protein</fullName>
    </submittedName>
</protein>
<accession>A0A401UQC5</accession>
<name>A0A401UQC5_9CLOT</name>
<proteinExistence type="predicted"/>